<keyword evidence="4 10" id="KW-0378">Hydrolase</keyword>
<comment type="pathway">
    <text evidence="10">Cell wall biogenesis; peptidoglycan recycling.</text>
</comment>
<evidence type="ECO:0000259" key="11">
    <source>
        <dbReference type="Pfam" id="PF00933"/>
    </source>
</evidence>
<evidence type="ECO:0000256" key="2">
    <source>
        <dbReference type="ARBA" id="ARBA00022490"/>
    </source>
</evidence>
<comment type="caution">
    <text evidence="12">The sequence shown here is derived from an EMBL/GenBank/DDBJ whole genome shotgun (WGS) entry which is preliminary data.</text>
</comment>
<dbReference type="GO" id="GO:0004563">
    <property type="term" value="F:beta-N-acetylhexosaminidase activity"/>
    <property type="evidence" value="ECO:0007669"/>
    <property type="project" value="UniProtKB-UniRule"/>
</dbReference>
<keyword evidence="2 10" id="KW-0963">Cytoplasm</keyword>
<evidence type="ECO:0000256" key="1">
    <source>
        <dbReference type="ARBA" id="ARBA00001231"/>
    </source>
</evidence>
<organism evidence="12 13">
    <name type="scientific">Pseudothauera lacus</name>
    <dbReference type="NCBI Taxonomy" id="2136175"/>
    <lineage>
        <taxon>Bacteria</taxon>
        <taxon>Pseudomonadati</taxon>
        <taxon>Pseudomonadota</taxon>
        <taxon>Betaproteobacteria</taxon>
        <taxon>Rhodocyclales</taxon>
        <taxon>Zoogloeaceae</taxon>
        <taxon>Pseudothauera</taxon>
    </lineage>
</organism>
<feature type="binding site" evidence="10">
    <location>
        <begin position="176"/>
        <end position="177"/>
    </location>
    <ligand>
        <name>substrate</name>
    </ligand>
</feature>
<evidence type="ECO:0000256" key="3">
    <source>
        <dbReference type="ARBA" id="ARBA00022618"/>
    </source>
</evidence>
<dbReference type="OrthoDB" id="9786661at2"/>
<proteinExistence type="inferred from homology"/>
<evidence type="ECO:0000256" key="10">
    <source>
        <dbReference type="HAMAP-Rule" id="MF_00364"/>
    </source>
</evidence>
<dbReference type="EMBL" id="PZKC01000001">
    <property type="protein sequence ID" value="PTD97909.1"/>
    <property type="molecule type" value="Genomic_DNA"/>
</dbReference>
<feature type="site" description="Important for catalytic activity" evidence="10">
    <location>
        <position position="187"/>
    </location>
</feature>
<dbReference type="NCBIfam" id="NF003740">
    <property type="entry name" value="PRK05337.1"/>
    <property type="match status" value="1"/>
</dbReference>
<evidence type="ECO:0000256" key="5">
    <source>
        <dbReference type="ARBA" id="ARBA00022960"/>
    </source>
</evidence>
<dbReference type="InterPro" id="IPR050226">
    <property type="entry name" value="NagZ_Beta-hexosaminidase"/>
</dbReference>
<keyword evidence="3 10" id="KW-0132">Cell division</keyword>
<dbReference type="PANTHER" id="PTHR30480">
    <property type="entry name" value="BETA-HEXOSAMINIDASE-RELATED"/>
    <property type="match status" value="1"/>
</dbReference>
<dbReference type="InterPro" id="IPR022956">
    <property type="entry name" value="Beta_hexosaminidase_bac"/>
</dbReference>
<feature type="binding site" evidence="10">
    <location>
        <position position="146"/>
    </location>
    <ligand>
        <name>substrate</name>
    </ligand>
</feature>
<comment type="subcellular location">
    <subcellularLocation>
        <location evidence="10">Cytoplasm</location>
    </subcellularLocation>
</comment>
<accession>A0A2T4IJF3</accession>
<dbReference type="Pfam" id="PF00933">
    <property type="entry name" value="Glyco_hydro_3"/>
    <property type="match status" value="1"/>
</dbReference>
<evidence type="ECO:0000313" key="13">
    <source>
        <dbReference type="Proteomes" id="UP000241193"/>
    </source>
</evidence>
<keyword evidence="9 10" id="KW-0961">Cell wall biogenesis/degradation</keyword>
<dbReference type="InterPro" id="IPR036962">
    <property type="entry name" value="Glyco_hydro_3_N_sf"/>
</dbReference>
<protein>
    <recommendedName>
        <fullName evidence="10">Beta-hexosaminidase</fullName>
        <ecNumber evidence="10">3.2.1.52</ecNumber>
    </recommendedName>
    <alternativeName>
        <fullName evidence="10">Beta-N-acetylhexosaminidase</fullName>
    </alternativeName>
    <alternativeName>
        <fullName evidence="10">N-acetyl-beta-glucosaminidase</fullName>
    </alternativeName>
</protein>
<dbReference type="PANTHER" id="PTHR30480:SF13">
    <property type="entry name" value="BETA-HEXOSAMINIDASE"/>
    <property type="match status" value="1"/>
</dbReference>
<feature type="binding site" evidence="10">
    <location>
        <position position="71"/>
    </location>
    <ligand>
        <name>substrate</name>
    </ligand>
</feature>
<evidence type="ECO:0000256" key="9">
    <source>
        <dbReference type="ARBA" id="ARBA00023316"/>
    </source>
</evidence>
<evidence type="ECO:0000256" key="6">
    <source>
        <dbReference type="ARBA" id="ARBA00022984"/>
    </source>
</evidence>
<keyword evidence="13" id="KW-1185">Reference proteome</keyword>
<dbReference type="InterPro" id="IPR001764">
    <property type="entry name" value="Glyco_hydro_3_N"/>
</dbReference>
<feature type="binding site" evidence="10">
    <location>
        <position position="79"/>
    </location>
    <ligand>
        <name>substrate</name>
    </ligand>
</feature>
<dbReference type="EC" id="3.2.1.52" evidence="10"/>
<keyword evidence="5 10" id="KW-0133">Cell shape</keyword>
<evidence type="ECO:0000313" key="12">
    <source>
        <dbReference type="EMBL" id="PTD97909.1"/>
    </source>
</evidence>
<evidence type="ECO:0000256" key="7">
    <source>
        <dbReference type="ARBA" id="ARBA00023295"/>
    </source>
</evidence>
<dbReference type="AlphaFoldDB" id="A0A2T4IJF3"/>
<dbReference type="InterPro" id="IPR017853">
    <property type="entry name" value="GH"/>
</dbReference>
<dbReference type="GO" id="GO:0005975">
    <property type="term" value="P:carbohydrate metabolic process"/>
    <property type="evidence" value="ECO:0007669"/>
    <property type="project" value="InterPro"/>
</dbReference>
<gene>
    <name evidence="10" type="primary">nagZ</name>
    <name evidence="12" type="ORF">C8261_00345</name>
</gene>
<dbReference type="GO" id="GO:0005737">
    <property type="term" value="C:cytoplasm"/>
    <property type="evidence" value="ECO:0007669"/>
    <property type="project" value="UniProtKB-SubCell"/>
</dbReference>
<evidence type="ECO:0000256" key="4">
    <source>
        <dbReference type="ARBA" id="ARBA00022801"/>
    </source>
</evidence>
<sequence length="368" mass="39487">MNLPAIHLPLGPVMLDVAGTTLSDEERERLQDPLVGGVILFARNFSDSEQLSALTAEIRALRNPPLLIAVDHEGGRVQRFRNAGFTRLPSMRALGALWEKDHLAALDAARDTGYVLAAELLAHGVDLSFTPVLDLDYGCSRAIGNRAFHRDPATTAALAQALVAGMAEAGMKSVGKHFPGHGYVEADSHVDVPVDARSFDDIWAQDIAPYRHRLGRQLGGVMPAHVIYPAADPNPAGFSRFWLQDVLRGRVGFCGAIFSDDLNMEGALVAGDIVGRARAAHEAGCDMVLVCNRPDLAAELLDRWVPAPDPEGLRRIAALRGQARHADPFALELAPRYAQAREVVRTLAEHDATAPMMAAGTSGDATPA</sequence>
<feature type="domain" description="Glycoside hydrolase family 3 N-terminal" evidence="11">
    <location>
        <begin position="19"/>
        <end position="294"/>
    </location>
</feature>
<dbReference type="GO" id="GO:0009252">
    <property type="term" value="P:peptidoglycan biosynthetic process"/>
    <property type="evidence" value="ECO:0007669"/>
    <property type="project" value="UniProtKB-KW"/>
</dbReference>
<comment type="similarity">
    <text evidence="10">Belongs to the glycosyl hydrolase 3 family. NagZ subfamily.</text>
</comment>
<dbReference type="Proteomes" id="UP000241193">
    <property type="component" value="Unassembled WGS sequence"/>
</dbReference>
<reference evidence="12 13" key="1">
    <citation type="submission" date="2018-03" db="EMBL/GenBank/DDBJ databases">
        <authorList>
            <person name="Keele B.F."/>
        </authorList>
    </citation>
    <scope>NUCLEOTIDE SEQUENCE [LARGE SCALE GENOMIC DNA]</scope>
    <source>
        <strain evidence="12 13">D20</strain>
    </source>
</reference>
<dbReference type="GO" id="GO:0009254">
    <property type="term" value="P:peptidoglycan turnover"/>
    <property type="evidence" value="ECO:0007669"/>
    <property type="project" value="UniProtKB-UniRule"/>
</dbReference>
<dbReference type="SUPFAM" id="SSF51445">
    <property type="entry name" value="(Trans)glycosidases"/>
    <property type="match status" value="1"/>
</dbReference>
<dbReference type="UniPathway" id="UPA00544"/>
<reference evidence="12 13" key="2">
    <citation type="submission" date="2018-04" db="EMBL/GenBank/DDBJ databases">
        <title>Thauera lacus sp. nov., isolated from an saline lake in Inner Mongolia, China.</title>
        <authorList>
            <person name="Liang Q.-Y."/>
        </authorList>
    </citation>
    <scope>NUCLEOTIDE SEQUENCE [LARGE SCALE GENOMIC DNA]</scope>
    <source>
        <strain evidence="12 13">D20</strain>
    </source>
</reference>
<dbReference type="HAMAP" id="MF_00364">
    <property type="entry name" value="NagZ"/>
    <property type="match status" value="1"/>
</dbReference>
<dbReference type="Gene3D" id="3.20.20.300">
    <property type="entry name" value="Glycoside hydrolase, family 3, N-terminal domain"/>
    <property type="match status" value="1"/>
</dbReference>
<keyword evidence="7 10" id="KW-0326">Glycosidase</keyword>
<dbReference type="GO" id="GO:0071555">
    <property type="term" value="P:cell wall organization"/>
    <property type="evidence" value="ECO:0007669"/>
    <property type="project" value="UniProtKB-KW"/>
</dbReference>
<comment type="catalytic activity">
    <reaction evidence="1 10">
        <text>Hydrolysis of terminal non-reducing N-acetyl-D-hexosamine residues in N-acetyl-beta-D-hexosaminides.</text>
        <dbReference type="EC" id="3.2.1.52"/>
    </reaction>
</comment>
<dbReference type="RefSeq" id="WP_107491669.1">
    <property type="nucleotide sequence ID" value="NZ_PZKC01000001.1"/>
</dbReference>
<feature type="active site" description="Nucleophile" evidence="10">
    <location>
        <position position="260"/>
    </location>
</feature>
<feature type="active site" description="Proton donor/acceptor" evidence="10">
    <location>
        <position position="189"/>
    </location>
</feature>
<keyword evidence="6 10" id="KW-0573">Peptidoglycan synthesis</keyword>
<dbReference type="GO" id="GO:0008360">
    <property type="term" value="P:regulation of cell shape"/>
    <property type="evidence" value="ECO:0007669"/>
    <property type="project" value="UniProtKB-KW"/>
</dbReference>
<evidence type="ECO:0000256" key="8">
    <source>
        <dbReference type="ARBA" id="ARBA00023306"/>
    </source>
</evidence>
<name>A0A2T4IJF3_9RHOO</name>
<dbReference type="GO" id="GO:0051301">
    <property type="term" value="P:cell division"/>
    <property type="evidence" value="ECO:0007669"/>
    <property type="project" value="UniProtKB-KW"/>
</dbReference>
<keyword evidence="8 10" id="KW-0131">Cell cycle</keyword>
<comment type="function">
    <text evidence="10">Plays a role in peptidoglycan recycling by cleaving the terminal beta-1,4-linked N-acetylglucosamine (GlcNAc) from peptide-linked peptidoglycan fragments, giving rise to free GlcNAc, anhydro-N-acetylmuramic acid and anhydro-N-acetylmuramic acid-linked peptides.</text>
</comment>